<keyword evidence="5" id="KW-1185">Reference proteome</keyword>
<keyword evidence="1" id="KW-0106">Calcium</keyword>
<dbReference type="PROSITE" id="PS00018">
    <property type="entry name" value="EF_HAND_1"/>
    <property type="match status" value="1"/>
</dbReference>
<gene>
    <name evidence="4" type="ORF">DUNSADRAFT_4735</name>
</gene>
<dbReference type="InterPro" id="IPR018247">
    <property type="entry name" value="EF_Hand_1_Ca_BS"/>
</dbReference>
<organism evidence="4 5">
    <name type="scientific">Dunaliella salina</name>
    <name type="common">Green alga</name>
    <name type="synonym">Protococcus salinus</name>
    <dbReference type="NCBI Taxonomy" id="3046"/>
    <lineage>
        <taxon>Eukaryota</taxon>
        <taxon>Viridiplantae</taxon>
        <taxon>Chlorophyta</taxon>
        <taxon>core chlorophytes</taxon>
        <taxon>Chlorophyceae</taxon>
        <taxon>CS clade</taxon>
        <taxon>Chlamydomonadales</taxon>
        <taxon>Dunaliellaceae</taxon>
        <taxon>Dunaliella</taxon>
    </lineage>
</organism>
<sequence>MPLSFSVPHHLPFQVDKAVDRILAEVDKDGDGRVCYAEFCDMLRHQPDPPELSHDPNVAAAAHAAPAGQWGAWAERTESGRLQLAVPPESRYPTRAASLASSRNVSSKDRDSRSKSQFSSGANSYQTRNSSNGEGISAQPAGSPNPHVLSNVLSSLHSTRAHSLQTTPETNNSSRTRASSNK</sequence>
<feature type="region of interest" description="Disordered" evidence="2">
    <location>
        <begin position="84"/>
        <end position="182"/>
    </location>
</feature>
<feature type="domain" description="EF-hand" evidence="3">
    <location>
        <begin position="14"/>
        <end position="49"/>
    </location>
</feature>
<dbReference type="EMBL" id="MU069625">
    <property type="protein sequence ID" value="KAF5837175.1"/>
    <property type="molecule type" value="Genomic_DNA"/>
</dbReference>
<evidence type="ECO:0000259" key="3">
    <source>
        <dbReference type="PROSITE" id="PS50222"/>
    </source>
</evidence>
<dbReference type="CDD" id="cd00051">
    <property type="entry name" value="EFh"/>
    <property type="match status" value="1"/>
</dbReference>
<comment type="caution">
    <text evidence="4">The sequence shown here is derived from an EMBL/GenBank/DDBJ whole genome shotgun (WGS) entry which is preliminary data.</text>
</comment>
<dbReference type="Proteomes" id="UP000815325">
    <property type="component" value="Unassembled WGS sequence"/>
</dbReference>
<dbReference type="SMART" id="SM00054">
    <property type="entry name" value="EFh"/>
    <property type="match status" value="1"/>
</dbReference>
<reference evidence="4" key="1">
    <citation type="submission" date="2017-08" db="EMBL/GenBank/DDBJ databases">
        <authorList>
            <person name="Polle J.E."/>
            <person name="Barry K."/>
            <person name="Cushman J."/>
            <person name="Schmutz J."/>
            <person name="Tran D."/>
            <person name="Hathwaick L.T."/>
            <person name="Yim W.C."/>
            <person name="Jenkins J."/>
            <person name="Mckie-Krisberg Z.M."/>
            <person name="Prochnik S."/>
            <person name="Lindquist E."/>
            <person name="Dockter R.B."/>
            <person name="Adam C."/>
            <person name="Molina H."/>
            <person name="Bunkerborg J."/>
            <person name="Jin E."/>
            <person name="Buchheim M."/>
            <person name="Magnuson J."/>
        </authorList>
    </citation>
    <scope>NUCLEOTIDE SEQUENCE</scope>
    <source>
        <strain evidence="4">CCAP 19/18</strain>
    </source>
</reference>
<evidence type="ECO:0000313" key="5">
    <source>
        <dbReference type="Proteomes" id="UP000815325"/>
    </source>
</evidence>
<feature type="compositionally biased region" description="Low complexity" evidence="2">
    <location>
        <begin position="147"/>
        <end position="158"/>
    </location>
</feature>
<dbReference type="Pfam" id="PF00036">
    <property type="entry name" value="EF-hand_1"/>
    <property type="match status" value="1"/>
</dbReference>
<dbReference type="SUPFAM" id="SSF47473">
    <property type="entry name" value="EF-hand"/>
    <property type="match status" value="1"/>
</dbReference>
<proteinExistence type="predicted"/>
<protein>
    <recommendedName>
        <fullName evidence="3">EF-hand domain-containing protein</fullName>
    </recommendedName>
</protein>
<evidence type="ECO:0000256" key="2">
    <source>
        <dbReference type="SAM" id="MobiDB-lite"/>
    </source>
</evidence>
<feature type="compositionally biased region" description="Low complexity" evidence="2">
    <location>
        <begin position="170"/>
        <end position="182"/>
    </location>
</feature>
<evidence type="ECO:0000313" key="4">
    <source>
        <dbReference type="EMBL" id="KAF5837175.1"/>
    </source>
</evidence>
<dbReference type="InterPro" id="IPR011992">
    <property type="entry name" value="EF-hand-dom_pair"/>
</dbReference>
<feature type="compositionally biased region" description="Polar residues" evidence="2">
    <location>
        <begin position="121"/>
        <end position="134"/>
    </location>
</feature>
<name>A0ABQ7GRE6_DUNSA</name>
<evidence type="ECO:0000256" key="1">
    <source>
        <dbReference type="ARBA" id="ARBA00022837"/>
    </source>
</evidence>
<dbReference type="InterPro" id="IPR002048">
    <property type="entry name" value="EF_hand_dom"/>
</dbReference>
<dbReference type="PROSITE" id="PS50222">
    <property type="entry name" value="EF_HAND_2"/>
    <property type="match status" value="1"/>
</dbReference>
<accession>A0ABQ7GRE6</accession>
<dbReference type="Gene3D" id="1.10.238.10">
    <property type="entry name" value="EF-hand"/>
    <property type="match status" value="1"/>
</dbReference>